<evidence type="ECO:0000313" key="3">
    <source>
        <dbReference type="Proteomes" id="UP001154282"/>
    </source>
</evidence>
<proteinExistence type="predicted"/>
<accession>A0AAV0QB78</accession>
<organism evidence="2 3">
    <name type="scientific">Linum tenue</name>
    <dbReference type="NCBI Taxonomy" id="586396"/>
    <lineage>
        <taxon>Eukaryota</taxon>
        <taxon>Viridiplantae</taxon>
        <taxon>Streptophyta</taxon>
        <taxon>Embryophyta</taxon>
        <taxon>Tracheophyta</taxon>
        <taxon>Spermatophyta</taxon>
        <taxon>Magnoliopsida</taxon>
        <taxon>eudicotyledons</taxon>
        <taxon>Gunneridae</taxon>
        <taxon>Pentapetalae</taxon>
        <taxon>rosids</taxon>
        <taxon>fabids</taxon>
        <taxon>Malpighiales</taxon>
        <taxon>Linaceae</taxon>
        <taxon>Linum</taxon>
    </lineage>
</organism>
<sequence>MPRKTFGCWSRSLAHWLSDNAPGSSQDSCVLPDCDSATSAIMVQTRDLSRSFIYLISIIFTASTRSAEDSLPQPATLTQTKVANNGVPGRGHNKN</sequence>
<feature type="region of interest" description="Disordered" evidence="1">
    <location>
        <begin position="67"/>
        <end position="95"/>
    </location>
</feature>
<dbReference type="Proteomes" id="UP001154282">
    <property type="component" value="Unassembled WGS sequence"/>
</dbReference>
<dbReference type="AlphaFoldDB" id="A0AAV0QB78"/>
<dbReference type="EMBL" id="CAMGYJ010000009">
    <property type="protein sequence ID" value="CAI0541618.1"/>
    <property type="molecule type" value="Genomic_DNA"/>
</dbReference>
<comment type="caution">
    <text evidence="2">The sequence shown here is derived from an EMBL/GenBank/DDBJ whole genome shotgun (WGS) entry which is preliminary data.</text>
</comment>
<evidence type="ECO:0000256" key="1">
    <source>
        <dbReference type="SAM" id="MobiDB-lite"/>
    </source>
</evidence>
<name>A0AAV0QB78_9ROSI</name>
<keyword evidence="3" id="KW-1185">Reference proteome</keyword>
<gene>
    <name evidence="2" type="ORF">LITE_LOCUS42180</name>
</gene>
<protein>
    <submittedName>
        <fullName evidence="2">Uncharacterized protein</fullName>
    </submittedName>
</protein>
<reference evidence="2" key="1">
    <citation type="submission" date="2022-08" db="EMBL/GenBank/DDBJ databases">
        <authorList>
            <person name="Gutierrez-Valencia J."/>
        </authorList>
    </citation>
    <scope>NUCLEOTIDE SEQUENCE</scope>
</reference>
<evidence type="ECO:0000313" key="2">
    <source>
        <dbReference type="EMBL" id="CAI0541618.1"/>
    </source>
</evidence>
<feature type="compositionally biased region" description="Polar residues" evidence="1">
    <location>
        <begin position="73"/>
        <end position="83"/>
    </location>
</feature>